<gene>
    <name evidence="1" type="ORF">DdX_16054</name>
</gene>
<keyword evidence="2" id="KW-1185">Reference proteome</keyword>
<reference evidence="1" key="1">
    <citation type="submission" date="2022-01" db="EMBL/GenBank/DDBJ databases">
        <title>Genome Sequence Resource for Two Populations of Ditylenchus destructor, the Migratory Endoparasitic Phytonematode.</title>
        <authorList>
            <person name="Zhang H."/>
            <person name="Lin R."/>
            <person name="Xie B."/>
        </authorList>
    </citation>
    <scope>NUCLEOTIDE SEQUENCE</scope>
    <source>
        <strain evidence="1">BazhouSP</strain>
    </source>
</reference>
<sequence length="369" mass="42807">MGLSLRRPSKRFTANSRLKHKLSSNDETIIAETLPKNSMKIGQVKLHPELLLEILKYFSRKRLCELKLVNNLFRVCSDSSALNSVQVISSLEIPGALNGGMENAGKQPEHETKPLNRYQRISEEKLEYYVGFNEKGYPSFSVFDIPPSRYIRFRYVTLRMGDNRKFIGLTNWISDNRHCFVGCTLDYIVFGLAYVSHFVRHIILFDQCSEIVLRIDDQRNLDHEWPTPTDMFSTCDVILSCNTIHFIYGFSLKTVYLDSILYWLHFGGTAPRTLIIYEDNFFRPDVKVDTLIERIKTLFINASGNERNCAKVNFQLIANGNREKDPFLIVNRNVMQQLSLFKSEMKPGIRDQAWASDYDLQYTLKRSPI</sequence>
<evidence type="ECO:0000313" key="1">
    <source>
        <dbReference type="EMBL" id="KAI1701510.1"/>
    </source>
</evidence>
<dbReference type="AlphaFoldDB" id="A0AAD4MR21"/>
<dbReference type="EMBL" id="JAKKPZ010000117">
    <property type="protein sequence ID" value="KAI1701510.1"/>
    <property type="molecule type" value="Genomic_DNA"/>
</dbReference>
<name>A0AAD4MR21_9BILA</name>
<evidence type="ECO:0000313" key="2">
    <source>
        <dbReference type="Proteomes" id="UP001201812"/>
    </source>
</evidence>
<accession>A0AAD4MR21</accession>
<dbReference type="Proteomes" id="UP001201812">
    <property type="component" value="Unassembled WGS sequence"/>
</dbReference>
<comment type="caution">
    <text evidence="1">The sequence shown here is derived from an EMBL/GenBank/DDBJ whole genome shotgun (WGS) entry which is preliminary data.</text>
</comment>
<protein>
    <recommendedName>
        <fullName evidence="3">F-box domain-containing protein</fullName>
    </recommendedName>
</protein>
<proteinExistence type="predicted"/>
<evidence type="ECO:0008006" key="3">
    <source>
        <dbReference type="Google" id="ProtNLM"/>
    </source>
</evidence>
<organism evidence="1 2">
    <name type="scientific">Ditylenchus destructor</name>
    <dbReference type="NCBI Taxonomy" id="166010"/>
    <lineage>
        <taxon>Eukaryota</taxon>
        <taxon>Metazoa</taxon>
        <taxon>Ecdysozoa</taxon>
        <taxon>Nematoda</taxon>
        <taxon>Chromadorea</taxon>
        <taxon>Rhabditida</taxon>
        <taxon>Tylenchina</taxon>
        <taxon>Tylenchomorpha</taxon>
        <taxon>Sphaerularioidea</taxon>
        <taxon>Anguinidae</taxon>
        <taxon>Anguininae</taxon>
        <taxon>Ditylenchus</taxon>
    </lineage>
</organism>